<feature type="compositionally biased region" description="Basic residues" evidence="7">
    <location>
        <begin position="312"/>
        <end position="321"/>
    </location>
</feature>
<dbReference type="GO" id="GO:0008270">
    <property type="term" value="F:zinc ion binding"/>
    <property type="evidence" value="ECO:0007669"/>
    <property type="project" value="InterPro"/>
</dbReference>
<feature type="region of interest" description="Disordered" evidence="7">
    <location>
        <begin position="310"/>
        <end position="332"/>
    </location>
</feature>
<dbReference type="Pfam" id="PF04082">
    <property type="entry name" value="Fungal_trans"/>
    <property type="match status" value="1"/>
</dbReference>
<dbReference type="PROSITE" id="PS00463">
    <property type="entry name" value="ZN2_CY6_FUNGAL_1"/>
    <property type="match status" value="1"/>
</dbReference>
<dbReference type="InterPro" id="IPR052073">
    <property type="entry name" value="Amide_Lactam_Regulators"/>
</dbReference>
<feature type="domain" description="Zn(2)-C6 fungal-type" evidence="8">
    <location>
        <begin position="20"/>
        <end position="53"/>
    </location>
</feature>
<evidence type="ECO:0000256" key="4">
    <source>
        <dbReference type="ARBA" id="ARBA00023125"/>
    </source>
</evidence>
<keyword evidence="1" id="KW-0479">Metal-binding</keyword>
<dbReference type="CDD" id="cd12148">
    <property type="entry name" value="fungal_TF_MHR"/>
    <property type="match status" value="1"/>
</dbReference>
<evidence type="ECO:0000256" key="3">
    <source>
        <dbReference type="ARBA" id="ARBA00023015"/>
    </source>
</evidence>
<reference evidence="9" key="2">
    <citation type="submission" date="2014-02" db="EMBL/GenBank/DDBJ databases">
        <title>Complete DNA sequence of /Kuraishia capsulata/ illustrates novel genomic features among budding yeasts (/Saccharomycotina/).</title>
        <authorList>
            <person name="Morales L."/>
            <person name="Noel B."/>
            <person name="Porcel B."/>
            <person name="Marcet-Houben M."/>
            <person name="Hullo M-F."/>
            <person name="Sacerdot C."/>
            <person name="Tekaia F."/>
            <person name="Leh-Louis V."/>
            <person name="Despons L."/>
            <person name="Khanna V."/>
            <person name="Aury J-M."/>
            <person name="Barbe V."/>
            <person name="Couloux A."/>
            <person name="Labadie K."/>
            <person name="Pelletier E."/>
            <person name="Souciet J-L."/>
            <person name="Boekhout T."/>
            <person name="Gabaldon T."/>
            <person name="Wincker P."/>
            <person name="Dujon B."/>
        </authorList>
    </citation>
    <scope>NUCLEOTIDE SEQUENCE</scope>
    <source>
        <strain evidence="9">CBS 1993</strain>
    </source>
</reference>
<dbReference type="InterPro" id="IPR001138">
    <property type="entry name" value="Zn2Cys6_DnaBD"/>
</dbReference>
<evidence type="ECO:0000313" key="10">
    <source>
        <dbReference type="Proteomes" id="UP000019384"/>
    </source>
</evidence>
<dbReference type="EMBL" id="HG793126">
    <property type="protein sequence ID" value="CDK25347.1"/>
    <property type="molecule type" value="Genomic_DNA"/>
</dbReference>
<evidence type="ECO:0000256" key="2">
    <source>
        <dbReference type="ARBA" id="ARBA00022833"/>
    </source>
</evidence>
<dbReference type="GO" id="GO:0000981">
    <property type="term" value="F:DNA-binding transcription factor activity, RNA polymerase II-specific"/>
    <property type="evidence" value="ECO:0007669"/>
    <property type="project" value="InterPro"/>
</dbReference>
<dbReference type="SUPFAM" id="SSF57701">
    <property type="entry name" value="Zn2/Cys6 DNA-binding domain"/>
    <property type="match status" value="1"/>
</dbReference>
<evidence type="ECO:0000256" key="7">
    <source>
        <dbReference type="SAM" id="MobiDB-lite"/>
    </source>
</evidence>
<dbReference type="STRING" id="1382522.W6MKR6"/>
<evidence type="ECO:0000256" key="1">
    <source>
        <dbReference type="ARBA" id="ARBA00022723"/>
    </source>
</evidence>
<reference evidence="9" key="1">
    <citation type="submission" date="2013-12" db="EMBL/GenBank/DDBJ databases">
        <authorList>
            <person name="Genoscope - CEA"/>
        </authorList>
    </citation>
    <scope>NUCLEOTIDE SEQUENCE</scope>
    <source>
        <strain evidence="9">CBS 1993</strain>
    </source>
</reference>
<dbReference type="AlphaFoldDB" id="W6MKR6"/>
<dbReference type="PANTHER" id="PTHR47171">
    <property type="entry name" value="FARA-RELATED"/>
    <property type="match status" value="1"/>
</dbReference>
<name>W6MKR6_9ASCO</name>
<accession>W6MKR6</accession>
<evidence type="ECO:0000256" key="5">
    <source>
        <dbReference type="ARBA" id="ARBA00023163"/>
    </source>
</evidence>
<keyword evidence="10" id="KW-1185">Reference proteome</keyword>
<dbReference type="SMART" id="SM00906">
    <property type="entry name" value="Fungal_trans"/>
    <property type="match status" value="1"/>
</dbReference>
<dbReference type="InterPro" id="IPR007219">
    <property type="entry name" value="XnlR_reg_dom"/>
</dbReference>
<evidence type="ECO:0000256" key="6">
    <source>
        <dbReference type="ARBA" id="ARBA00023242"/>
    </source>
</evidence>
<dbReference type="HOGENOM" id="CLU_364501_0_0_1"/>
<dbReference type="GO" id="GO:0003677">
    <property type="term" value="F:DNA binding"/>
    <property type="evidence" value="ECO:0007669"/>
    <property type="project" value="UniProtKB-KW"/>
</dbReference>
<dbReference type="GeneID" id="34518747"/>
<dbReference type="OrthoDB" id="4095847at2759"/>
<keyword evidence="3" id="KW-0805">Transcription regulation</keyword>
<organism evidence="9 10">
    <name type="scientific">Kuraishia capsulata CBS 1993</name>
    <dbReference type="NCBI Taxonomy" id="1382522"/>
    <lineage>
        <taxon>Eukaryota</taxon>
        <taxon>Fungi</taxon>
        <taxon>Dikarya</taxon>
        <taxon>Ascomycota</taxon>
        <taxon>Saccharomycotina</taxon>
        <taxon>Pichiomycetes</taxon>
        <taxon>Pichiales</taxon>
        <taxon>Pichiaceae</taxon>
        <taxon>Kuraishia</taxon>
    </lineage>
</organism>
<keyword evidence="2" id="KW-0862">Zinc</keyword>
<gene>
    <name evidence="9" type="ORF">KUCA_T00001316001</name>
</gene>
<proteinExistence type="predicted"/>
<evidence type="ECO:0000259" key="8">
    <source>
        <dbReference type="PROSITE" id="PS00463"/>
    </source>
</evidence>
<dbReference type="Proteomes" id="UP000019384">
    <property type="component" value="Unassembled WGS sequence"/>
</dbReference>
<evidence type="ECO:0000313" key="9">
    <source>
        <dbReference type="EMBL" id="CDK25347.1"/>
    </source>
</evidence>
<dbReference type="GO" id="GO:0006351">
    <property type="term" value="P:DNA-templated transcription"/>
    <property type="evidence" value="ECO:0007669"/>
    <property type="project" value="InterPro"/>
</dbReference>
<dbReference type="PANTHER" id="PTHR47171:SF6">
    <property type="entry name" value="SPECIFIC TRANSCRIPTION FACTOR, PUTATIVE (AFU_ORTHOLOGUE AFUA_2G06130)-RELATED"/>
    <property type="match status" value="1"/>
</dbReference>
<dbReference type="RefSeq" id="XP_022457359.1">
    <property type="nucleotide sequence ID" value="XM_022603482.1"/>
</dbReference>
<sequence length="917" mass="103157">MFVFPAFNTGFKARKRSYMSCSSCRVKRVRCQLSSEYDIYGCNNCLESDDKTCDLIFRPKIAETTGTPMGTLKETAPRASLVKEEQDDNKNDDVLLMHVPRRKSTPDPKVAVKQVTAKEEGFKISNAINTTVQEPEARPKATINDNNALDGDKADVKAETPTLQKTTQSATTRPIAEVHQEGLPNEDDFSDFDNGVKFVSTKDSLIKILNLPFTRKNGSSEIKKSNSVTAFQALSSKFVGSTDATAVFIQVANSNKPRRRGSAINEPVRAATEGSMLSDDSISPFGNSNSPDSELPASKEVIPNFEVAAWNPRHRKDKKQPKGGPASDERRASAIIANESVRDMLGVFIRSDDSNPMFKNTLNYGPFQLPPSLYEYLDKDCDCFNIGLQKITQFQLIKLYFAKFNCVLPLLSEESSLTTFKNNHMPTLILYALILLATRIDGAAEILAKEGIKDIEEFDKVLEFKTRTMIRFGLDENRLTLLRSHALLHMYGGGGLGGISPNQERNVGLEQSSMDLSLAIHHAFTLGIHHNHYTQENKFMKRDTSISKAWWCLFILDRCNCLINSRTMLINRRDSSLEFPTDKSLNGLVQAAMRLEKVLSFYQPHGDNRSVPKDIDFDVFPDITSMDYIVKEGGNVGAECLRRLIVCITIMFAQKKRYDLLDPSKENYRSEKEIPDQRYANCALQILNITSRYMMYLPVINFVPYSVSFTLSSFLRLEMRPIKNEDTQYLSHDPSIKYWTWSKVLEFLEVLGHKFWYARTVGQLCGDFLNKLEAETSVVQFKNNVGMEINGRVPTLGIDENLAAFASQNHFEFLATSATKSSSNLGGVAEVDADFDLHPVKMQKLNNGTANTQSYTTFDTPTNGSNQFPSPPDDQLLLLFNELPSVEQFFGTNHDFSFLNTGDKGEGYDYDYDYPVN</sequence>
<feature type="compositionally biased region" description="Polar residues" evidence="7">
    <location>
        <begin position="278"/>
        <end position="292"/>
    </location>
</feature>
<keyword evidence="5" id="KW-0804">Transcription</keyword>
<keyword evidence="4" id="KW-0238">DNA-binding</keyword>
<dbReference type="InterPro" id="IPR036864">
    <property type="entry name" value="Zn2-C6_fun-type_DNA-bd_sf"/>
</dbReference>
<feature type="region of interest" description="Disordered" evidence="7">
    <location>
        <begin position="256"/>
        <end position="297"/>
    </location>
</feature>
<keyword evidence="6" id="KW-0539">Nucleus</keyword>
<protein>
    <recommendedName>
        <fullName evidence="8">Zn(2)-C6 fungal-type domain-containing protein</fullName>
    </recommendedName>
</protein>